<dbReference type="RefSeq" id="WP_057646148.1">
    <property type="nucleotide sequence ID" value="NZ_LLXU01000068.1"/>
</dbReference>
<feature type="chain" id="PRO_5006390777" description="Beta-lactamase-related domain-containing protein" evidence="1">
    <location>
        <begin position="26"/>
        <end position="593"/>
    </location>
</feature>
<protein>
    <recommendedName>
        <fullName evidence="2">Beta-lactamase-related domain-containing protein</fullName>
    </recommendedName>
</protein>
<sequence length="593" mass="64432">MRRRTFVGGTIASALAALACSRGLAGNPAPNTQIERYRALIRKGIADHKLTGVSAALVRDGKLAWAEGFGLADRERGLPMTADTIVGIGSVTKTFTALALMQLHAQGQIDIDQPIAAYVPELHIGARGADLAQVTVRSIMNHTSGLPSDVFKNTGLETGDYTSVVGLLNETQLAAWPQTIGLYSNIGYSVLGNVIRNVSGQAYPDYVRARIMEPLGMARSGFVTDSALPPRTQLYYQDGRRTPPLELRDQPAGGMYSDVSDMARYAIAMMEAWRGSAGLPIDPASVQTMFRLSNADIRVETNKKGLGWFMFQAGDAFAMYHAGSTGFANAALLLLPQERIAAVILVNTVGGNVLANDFAFRVLEDGGLKTADIRPAPHLPSPSQDAVPTRLPLKVLDSHVGDYARKRTFASITRDGHDLLLKTPDGVLRLQSVSDGSFKPYVQTDHDHLQPVAGERYRFADVGPYHVLFVQSAEDGEYQAGYRIPPHPLDASWKARLGRYEHFGYQVPGAEQILAAQFDMVDGRLPRMQLVYNTGTYTYPLIVTSPDQAITGGLGPETTGETVRFMDEDGVVNYSGLTFRRVQAARNTTTERS</sequence>
<evidence type="ECO:0000313" key="3">
    <source>
        <dbReference type="EMBL" id="KRG44429.1"/>
    </source>
</evidence>
<dbReference type="EMBL" id="LLXU01000068">
    <property type="protein sequence ID" value="KRG44429.1"/>
    <property type="molecule type" value="Genomic_DNA"/>
</dbReference>
<dbReference type="AlphaFoldDB" id="A0A0R0AHE2"/>
<gene>
    <name evidence="3" type="ORF">ARC20_08400</name>
</gene>
<dbReference type="PROSITE" id="PS51257">
    <property type="entry name" value="PROKAR_LIPOPROTEIN"/>
    <property type="match status" value="1"/>
</dbReference>
<feature type="domain" description="Beta-lactamase-related" evidence="2">
    <location>
        <begin position="38"/>
        <end position="355"/>
    </location>
</feature>
<dbReference type="Pfam" id="PF00144">
    <property type="entry name" value="Beta-lactamase"/>
    <property type="match status" value="1"/>
</dbReference>
<organism evidence="3 4">
    <name type="scientific">Stenotrophomonas panacihumi</name>
    <dbReference type="NCBI Taxonomy" id="676599"/>
    <lineage>
        <taxon>Bacteria</taxon>
        <taxon>Pseudomonadati</taxon>
        <taxon>Pseudomonadota</taxon>
        <taxon>Gammaproteobacteria</taxon>
        <taxon>Lysobacterales</taxon>
        <taxon>Lysobacteraceae</taxon>
        <taxon>Stenotrophomonas</taxon>
    </lineage>
</organism>
<dbReference type="InterPro" id="IPR001466">
    <property type="entry name" value="Beta-lactam-related"/>
</dbReference>
<dbReference type="STRING" id="676599.ARC20_08400"/>
<evidence type="ECO:0000313" key="4">
    <source>
        <dbReference type="Proteomes" id="UP000051802"/>
    </source>
</evidence>
<evidence type="ECO:0000256" key="1">
    <source>
        <dbReference type="SAM" id="SignalP"/>
    </source>
</evidence>
<name>A0A0R0AHE2_9GAMM</name>
<dbReference type="PANTHER" id="PTHR46825">
    <property type="entry name" value="D-ALANYL-D-ALANINE-CARBOXYPEPTIDASE/ENDOPEPTIDASE AMPH"/>
    <property type="match status" value="1"/>
</dbReference>
<reference evidence="3 4" key="1">
    <citation type="submission" date="2015-10" db="EMBL/GenBank/DDBJ databases">
        <title>Genome sequencing and analysis of members of genus Stenotrophomonas.</title>
        <authorList>
            <person name="Patil P.P."/>
            <person name="Midha S."/>
            <person name="Patil P.B."/>
        </authorList>
    </citation>
    <scope>NUCLEOTIDE SEQUENCE [LARGE SCALE GENOMIC DNA]</scope>
    <source>
        <strain evidence="3 4">JCM 16536</strain>
    </source>
</reference>
<dbReference type="Proteomes" id="UP000051802">
    <property type="component" value="Unassembled WGS sequence"/>
</dbReference>
<keyword evidence="4" id="KW-1185">Reference proteome</keyword>
<dbReference type="InterPro" id="IPR050491">
    <property type="entry name" value="AmpC-like"/>
</dbReference>
<keyword evidence="1" id="KW-0732">Signal</keyword>
<dbReference type="InterPro" id="IPR012338">
    <property type="entry name" value="Beta-lactam/transpept-like"/>
</dbReference>
<accession>A0A0R0AHE2</accession>
<evidence type="ECO:0000259" key="2">
    <source>
        <dbReference type="Pfam" id="PF00144"/>
    </source>
</evidence>
<dbReference type="OrthoDB" id="9799367at2"/>
<proteinExistence type="predicted"/>
<dbReference type="Gene3D" id="3.40.710.10">
    <property type="entry name" value="DD-peptidase/beta-lactamase superfamily"/>
    <property type="match status" value="1"/>
</dbReference>
<comment type="caution">
    <text evidence="3">The sequence shown here is derived from an EMBL/GenBank/DDBJ whole genome shotgun (WGS) entry which is preliminary data.</text>
</comment>
<dbReference type="SUPFAM" id="SSF56601">
    <property type="entry name" value="beta-lactamase/transpeptidase-like"/>
    <property type="match status" value="1"/>
</dbReference>
<feature type="signal peptide" evidence="1">
    <location>
        <begin position="1"/>
        <end position="25"/>
    </location>
</feature>
<dbReference type="PANTHER" id="PTHR46825:SF9">
    <property type="entry name" value="BETA-LACTAMASE-RELATED DOMAIN-CONTAINING PROTEIN"/>
    <property type="match status" value="1"/>
</dbReference>